<feature type="compositionally biased region" description="Basic and acidic residues" evidence="1">
    <location>
        <begin position="772"/>
        <end position="781"/>
    </location>
</feature>
<protein>
    <submittedName>
        <fullName evidence="3">Uncharacterized protein</fullName>
    </submittedName>
</protein>
<evidence type="ECO:0000256" key="2">
    <source>
        <dbReference type="SAM" id="Phobius"/>
    </source>
</evidence>
<accession>A0A816PSW2</accession>
<comment type="caution">
    <text evidence="3">The sequence shown here is derived from an EMBL/GenBank/DDBJ whole genome shotgun (WGS) entry which is preliminary data.</text>
</comment>
<feature type="region of interest" description="Disordered" evidence="1">
    <location>
        <begin position="1"/>
        <end position="78"/>
    </location>
</feature>
<evidence type="ECO:0000313" key="3">
    <source>
        <dbReference type="EMBL" id="CAF2052013.1"/>
    </source>
</evidence>
<keyword evidence="2" id="KW-1133">Transmembrane helix</keyword>
<sequence length="1082" mass="123929">MAQVKRQSLNLPITPRKVPPVLDASRVRLPPTRSTRRTQSFRVNEQSPHPKSPLRATNQKQIINQPPTPAPPLPPSLPQSRLYRVVQTKSDTRALRKVDTDPVHKSDVDTTHKLDTTVVQKLDAGTAHKLDTVVVQKLDAGGAHKLDTTPSYKVGPAPVNKAGPVPVHKVEPIQVHKLDLVPVHKLNPTAVSKSNSPKYDPLTGLTVDATTTTTNESYEKSYIISSSINPLLYREQSIYPPTQSSTENQNQQQNQYQLQRFTNNELAEESVVIPTLSYDDGLPVVSIDRNRVPVFARFPFDVTFLPRPMETNVEDNIHKLRLRLIESELNHQRRSTDDYIKRTRMYLFYFILFSLKKKYNKNYSKTMGKLFSEEHVPFPNPVPTERYLHNIGSSNNLMHQLVKPKISSRQTSYSQLSIQSQIPIGKFSGPSRDRIGMTNDVQDNLDMERDLQIRRLEDSFNNGRQSNQQLMISNYVYDPRLHLQPANNMLEERQYSSSNMDDLIDSMARRHLAYRRFDVAMDHQRRGQGGYSPYIGGSPVIGRQASLLSLQRQDDLFYTNMPTAGHGETDFIRMNSNSYNQMRQPRMNYYNHIQPDHVDLNTNSRIRANSYTKLPPISPGMDSNRLNRSRNPSNSTLYQPRESAHQQRNYQKPLGLPNHTEHLIDLPSDIFLSSRTEAVGSSQHHPHPQHHHHQQQQQQHHHHQQQQQQHHHHQQQQQQQQHHQQQTTRAMIPQTVSKDKSDGSVDSDVDQSDMENNLPIVNHYHHKQKSRINSEDGHDGFFTEGIPPPPQHQQQQQQLQQTRFHVPLFKKVAIGIVFINTLKRRAAKSRINRPTQTLSATIHKIRVQEIMVALHRVYLEPDGPIYFALIQTISSPIELKDALNASSKHYLGAINLIGQVLKNVISKIVDFMPRDGVLGTAKNSAVAALIQDGNPFPDNYFWQCEKEILEFNKGKLINITKQRAILLLIGIFIFRALVTTLLIKPIKYRFLLGELPTNQSASLKVLASVIFYVGRRAVKSISQILALPHEWESSLYSDTDIEPITQHAEIKSIITTCELSLRVWCEEYIRRIDASFGKELRT</sequence>
<feature type="compositionally biased region" description="Polar residues" evidence="1">
    <location>
        <begin position="37"/>
        <end position="64"/>
    </location>
</feature>
<name>A0A816PSW2_9BILA</name>
<keyword evidence="2" id="KW-0812">Transmembrane</keyword>
<feature type="compositionally biased region" description="Polar residues" evidence="1">
    <location>
        <begin position="1"/>
        <end position="11"/>
    </location>
</feature>
<feature type="compositionally biased region" description="Low complexity" evidence="1">
    <location>
        <begin position="623"/>
        <end position="635"/>
    </location>
</feature>
<evidence type="ECO:0000256" key="1">
    <source>
        <dbReference type="SAM" id="MobiDB-lite"/>
    </source>
</evidence>
<dbReference type="EMBL" id="CAJNRG010002860">
    <property type="protein sequence ID" value="CAF2052013.1"/>
    <property type="molecule type" value="Genomic_DNA"/>
</dbReference>
<feature type="compositionally biased region" description="Low complexity" evidence="1">
    <location>
        <begin position="715"/>
        <end position="726"/>
    </location>
</feature>
<proteinExistence type="predicted"/>
<feature type="transmembrane region" description="Helical" evidence="2">
    <location>
        <begin position="964"/>
        <end position="983"/>
    </location>
</feature>
<dbReference type="Proteomes" id="UP000663887">
    <property type="component" value="Unassembled WGS sequence"/>
</dbReference>
<gene>
    <name evidence="3" type="ORF">XDN619_LOCUS8709</name>
</gene>
<evidence type="ECO:0000313" key="4">
    <source>
        <dbReference type="Proteomes" id="UP000663887"/>
    </source>
</evidence>
<feature type="region of interest" description="Disordered" evidence="1">
    <location>
        <begin position="610"/>
        <end position="661"/>
    </location>
</feature>
<feature type="compositionally biased region" description="Basic residues" evidence="1">
    <location>
        <begin position="684"/>
        <end position="714"/>
    </location>
</feature>
<organism evidence="3 4">
    <name type="scientific">Rotaria magnacalcarata</name>
    <dbReference type="NCBI Taxonomy" id="392030"/>
    <lineage>
        <taxon>Eukaryota</taxon>
        <taxon>Metazoa</taxon>
        <taxon>Spiralia</taxon>
        <taxon>Gnathifera</taxon>
        <taxon>Rotifera</taxon>
        <taxon>Eurotatoria</taxon>
        <taxon>Bdelloidea</taxon>
        <taxon>Philodinida</taxon>
        <taxon>Philodinidae</taxon>
        <taxon>Rotaria</taxon>
    </lineage>
</organism>
<feature type="region of interest" description="Disordered" evidence="1">
    <location>
        <begin position="677"/>
        <end position="797"/>
    </location>
</feature>
<reference evidence="3" key="1">
    <citation type="submission" date="2021-02" db="EMBL/GenBank/DDBJ databases">
        <authorList>
            <person name="Nowell W R."/>
        </authorList>
    </citation>
    <scope>NUCLEOTIDE SEQUENCE</scope>
</reference>
<feature type="compositionally biased region" description="Pro residues" evidence="1">
    <location>
        <begin position="66"/>
        <end position="77"/>
    </location>
</feature>
<keyword evidence="2" id="KW-0472">Membrane</keyword>
<dbReference type="AlphaFoldDB" id="A0A816PSW2"/>